<keyword evidence="2" id="KW-1185">Reference proteome</keyword>
<gene>
    <name evidence="1" type="ORF">BDV37DRAFT_42827</name>
</gene>
<sequence length="64" mass="7005">METGITSSPYLDLVLLHTVGSKSTLSVYQCYGGLLNLRFSLCLFPIWVVGQFISGLTTNYSSPD</sequence>
<evidence type="ECO:0000313" key="1">
    <source>
        <dbReference type="EMBL" id="KAE8397934.1"/>
    </source>
</evidence>
<accession>A0A5N7CUW8</accession>
<organism evidence="1 2">
    <name type="scientific">Aspergillus pseudonomiae</name>
    <dbReference type="NCBI Taxonomy" id="1506151"/>
    <lineage>
        <taxon>Eukaryota</taxon>
        <taxon>Fungi</taxon>
        <taxon>Dikarya</taxon>
        <taxon>Ascomycota</taxon>
        <taxon>Pezizomycotina</taxon>
        <taxon>Eurotiomycetes</taxon>
        <taxon>Eurotiomycetidae</taxon>
        <taxon>Eurotiales</taxon>
        <taxon>Aspergillaceae</taxon>
        <taxon>Aspergillus</taxon>
        <taxon>Aspergillus subgen. Circumdati</taxon>
    </lineage>
</organism>
<proteinExistence type="predicted"/>
<protein>
    <submittedName>
        <fullName evidence="1">Uncharacterized protein</fullName>
    </submittedName>
</protein>
<dbReference type="AlphaFoldDB" id="A0A5N7CUW8"/>
<dbReference type="EMBL" id="ML736872">
    <property type="protein sequence ID" value="KAE8397934.1"/>
    <property type="molecule type" value="Genomic_DNA"/>
</dbReference>
<dbReference type="RefSeq" id="XP_031935253.1">
    <property type="nucleotide sequence ID" value="XM_032090634.1"/>
</dbReference>
<name>A0A5N7CUW8_9EURO</name>
<dbReference type="Proteomes" id="UP000325579">
    <property type="component" value="Unassembled WGS sequence"/>
</dbReference>
<dbReference type="GeneID" id="43675325"/>
<evidence type="ECO:0000313" key="2">
    <source>
        <dbReference type="Proteomes" id="UP000325579"/>
    </source>
</evidence>
<reference evidence="1 2" key="1">
    <citation type="submission" date="2019-04" db="EMBL/GenBank/DDBJ databases">
        <authorList>
            <consortium name="DOE Joint Genome Institute"/>
            <person name="Mondo S."/>
            <person name="Kjaerbolling I."/>
            <person name="Vesth T."/>
            <person name="Frisvad J.C."/>
            <person name="Nybo J.L."/>
            <person name="Theobald S."/>
            <person name="Kildgaard S."/>
            <person name="Isbrandt T."/>
            <person name="Kuo A."/>
            <person name="Sato A."/>
            <person name="Lyhne E.K."/>
            <person name="Kogle M.E."/>
            <person name="Wiebenga A."/>
            <person name="Kun R.S."/>
            <person name="Lubbers R.J."/>
            <person name="Makela M.R."/>
            <person name="Barry K."/>
            <person name="Chovatia M."/>
            <person name="Clum A."/>
            <person name="Daum C."/>
            <person name="Haridas S."/>
            <person name="He G."/>
            <person name="LaButti K."/>
            <person name="Lipzen A."/>
            <person name="Riley R."/>
            <person name="Salamov A."/>
            <person name="Simmons B.A."/>
            <person name="Magnuson J.K."/>
            <person name="Henrissat B."/>
            <person name="Mortensen U.H."/>
            <person name="Larsen T.O."/>
            <person name="Devries R.P."/>
            <person name="Grigoriev I.V."/>
            <person name="Machida M."/>
            <person name="Baker S.E."/>
            <person name="Andersen M.R."/>
            <person name="Cantor M.N."/>
            <person name="Hua S.X."/>
        </authorList>
    </citation>
    <scope>NUCLEOTIDE SEQUENCE [LARGE SCALE GENOMIC DNA]</scope>
    <source>
        <strain evidence="1 2">CBS 119388</strain>
    </source>
</reference>